<name>A0ACC1TCY9_9APHY</name>
<evidence type="ECO:0000313" key="2">
    <source>
        <dbReference type="Proteomes" id="UP001148662"/>
    </source>
</evidence>
<evidence type="ECO:0000313" key="1">
    <source>
        <dbReference type="EMBL" id="KAJ3558627.1"/>
    </source>
</evidence>
<keyword evidence="2" id="KW-1185">Reference proteome</keyword>
<comment type="caution">
    <text evidence="1">The sequence shown here is derived from an EMBL/GenBank/DDBJ whole genome shotgun (WGS) entry which is preliminary data.</text>
</comment>
<protein>
    <submittedName>
        <fullName evidence="1">Uncharacterized protein</fullName>
    </submittedName>
</protein>
<proteinExistence type="predicted"/>
<dbReference type="EMBL" id="JANHOG010000076">
    <property type="protein sequence ID" value="KAJ3558627.1"/>
    <property type="molecule type" value="Genomic_DNA"/>
</dbReference>
<accession>A0ACC1TCY9</accession>
<organism evidence="1 2">
    <name type="scientific">Phlebia brevispora</name>
    <dbReference type="NCBI Taxonomy" id="194682"/>
    <lineage>
        <taxon>Eukaryota</taxon>
        <taxon>Fungi</taxon>
        <taxon>Dikarya</taxon>
        <taxon>Basidiomycota</taxon>
        <taxon>Agaricomycotina</taxon>
        <taxon>Agaricomycetes</taxon>
        <taxon>Polyporales</taxon>
        <taxon>Meruliaceae</taxon>
        <taxon>Phlebia</taxon>
    </lineage>
</organism>
<sequence>MSSVLWPENVRSSGFIYGWSSPLICVAGVLDFPSRAEADLALHSAIALDRLSRIKDFCGSNPTIIGHCTLSDEGDAKSQPHLKFYGLQNTPFSIVTYRPPNLGKLEIHTLDSNVSAVAHGRSTGVSLSDTRIAAHLAHDFTRPSFARRNFLDSCMNYGQLFQQYIMKTSPKALLPLRGGAKQVGSAFARLRVKDQILPLTCDIYPVFKYPYDTIMESSALCRQLCLRSSQLLALPGGVPVQAYDDGLVSVKATADYVAFYNTVWLILNDVIIGWAIGSFIRDNASPMASLLDGWLRKLLVDDLRWTLLWLNNWPAGLKLNTELSQFLCHTLLLLITAWNGCLGYCGITMTIAAVSDLLALVIVHAHGCYFVLCVLYRNQLSVIGSLWNLFRGKRYNVLRRRIDSWHYDVDQLLFGTILFTLMAFLLPTTVTYYTLFALLRLFVTLVYALSDILLVLVNEFPLFALLLRVKDPFRMPGGVVYVLSEGPQQHRLKAETASIGSIFAHYGAFWSAFSTHYRPAELAKRFVTSKRFTHLTFHDFVSH</sequence>
<gene>
    <name evidence="1" type="ORF">NM688_g808</name>
</gene>
<dbReference type="Proteomes" id="UP001148662">
    <property type="component" value="Unassembled WGS sequence"/>
</dbReference>
<reference evidence="1" key="1">
    <citation type="submission" date="2022-07" db="EMBL/GenBank/DDBJ databases">
        <title>Genome Sequence of Phlebia brevispora.</title>
        <authorList>
            <person name="Buettner E."/>
        </authorList>
    </citation>
    <scope>NUCLEOTIDE SEQUENCE</scope>
    <source>
        <strain evidence="1">MPL23</strain>
    </source>
</reference>